<dbReference type="Gene3D" id="3.60.21.10">
    <property type="match status" value="1"/>
</dbReference>
<dbReference type="SUPFAM" id="SSF56300">
    <property type="entry name" value="Metallo-dependent phosphatases"/>
    <property type="match status" value="1"/>
</dbReference>
<dbReference type="InterPro" id="IPR029052">
    <property type="entry name" value="Metallo-depent_PP-like"/>
</dbReference>
<proteinExistence type="predicted"/>
<dbReference type="InterPro" id="IPR004843">
    <property type="entry name" value="Calcineurin-like_PHP"/>
</dbReference>
<protein>
    <recommendedName>
        <fullName evidence="1">Calcineurin-like phosphoesterase domain-containing protein</fullName>
    </recommendedName>
</protein>
<evidence type="ECO:0000313" key="2">
    <source>
        <dbReference type="EMBL" id="RMZ09075.1"/>
    </source>
</evidence>
<dbReference type="PANTHER" id="PTHR32440:SF11">
    <property type="entry name" value="METALLOPHOSPHOESTERASE DOMAIN-CONTAINING PROTEIN"/>
    <property type="match status" value="1"/>
</dbReference>
<dbReference type="Proteomes" id="UP000281468">
    <property type="component" value="Unassembled WGS sequence"/>
</dbReference>
<reference evidence="2 3" key="1">
    <citation type="journal article" date="2018" name="BMC Genomics">
        <title>Genomic evidence for intraspecific hybridization in a clonal and extremely halotolerant yeast.</title>
        <authorList>
            <person name="Gostincar C."/>
            <person name="Stajich J.E."/>
            <person name="Zupancic J."/>
            <person name="Zalar P."/>
            <person name="Gunde-Cimerman N."/>
        </authorList>
    </citation>
    <scope>NUCLEOTIDE SEQUENCE [LARGE SCALE GENOMIC DNA]</scope>
    <source>
        <strain evidence="2 3">EXF-171</strain>
    </source>
</reference>
<accession>A0A3M7H7M2</accession>
<organism evidence="2 3">
    <name type="scientific">Hortaea werneckii</name>
    <name type="common">Black yeast</name>
    <name type="synonym">Cladosporium werneckii</name>
    <dbReference type="NCBI Taxonomy" id="91943"/>
    <lineage>
        <taxon>Eukaryota</taxon>
        <taxon>Fungi</taxon>
        <taxon>Dikarya</taxon>
        <taxon>Ascomycota</taxon>
        <taxon>Pezizomycotina</taxon>
        <taxon>Dothideomycetes</taxon>
        <taxon>Dothideomycetidae</taxon>
        <taxon>Mycosphaerellales</taxon>
        <taxon>Teratosphaeriaceae</taxon>
        <taxon>Hortaea</taxon>
    </lineage>
</organism>
<dbReference type="GO" id="GO:0016788">
    <property type="term" value="F:hydrolase activity, acting on ester bonds"/>
    <property type="evidence" value="ECO:0007669"/>
    <property type="project" value="TreeGrafter"/>
</dbReference>
<gene>
    <name evidence="2" type="ORF">D0862_03738</name>
</gene>
<comment type="caution">
    <text evidence="2">The sequence shown here is derived from an EMBL/GenBank/DDBJ whole genome shotgun (WGS) entry which is preliminary data.</text>
</comment>
<dbReference type="VEuPathDB" id="FungiDB:BTJ68_06586"/>
<evidence type="ECO:0000313" key="3">
    <source>
        <dbReference type="Proteomes" id="UP000281468"/>
    </source>
</evidence>
<dbReference type="Pfam" id="PF00149">
    <property type="entry name" value="Metallophos"/>
    <property type="match status" value="1"/>
</dbReference>
<dbReference type="GO" id="GO:0005737">
    <property type="term" value="C:cytoplasm"/>
    <property type="evidence" value="ECO:0007669"/>
    <property type="project" value="TreeGrafter"/>
</dbReference>
<dbReference type="CDD" id="cd07383">
    <property type="entry name" value="MPP_Dcr2"/>
    <property type="match status" value="1"/>
</dbReference>
<feature type="domain" description="Calcineurin-like phosphoesterase" evidence="1">
    <location>
        <begin position="126"/>
        <end position="318"/>
    </location>
</feature>
<evidence type="ECO:0000259" key="1">
    <source>
        <dbReference type="Pfam" id="PF00149"/>
    </source>
</evidence>
<dbReference type="EMBL" id="QWIQ01000084">
    <property type="protein sequence ID" value="RMZ09075.1"/>
    <property type="molecule type" value="Genomic_DNA"/>
</dbReference>
<name>A0A3M7H7M2_HORWE</name>
<sequence>MTILGGGPLRPIYLTSGPNHAVLELRAPAYFITATSQPDRIPDMECDRGQRAGVRIMKTPEYIPRRQASTSKDDHRYIKMLCAFIAAVFLTTLTFSLPLGQDHHGGVETPLRFSKGGTFQISVFEDLHFGENAWEQWGPEQDVKSTGVMNAVLDAESPQLVVLNGDLITGENTFLENSTTYIDQIVAPLVQRDLPWASTYGNHDSDFNISRRNLLGRERLYRNARTSQMVFGEDSGVSNYYLPVYPSDGNSVPCLLLWFFDSRGGFRYHQTDERSQKIGQPNWVDHSVVDWFQKTRDSLNADFNRTIPSLAFVHIPTNASRALQLDVGVDPYTEPGIDEDTPLAGQAQGWCADGTSGSDCQYGAQDLPFMKALASTAGLLGLFSAHDHGDTWCFKWNETLPGMDFAGNGLNLCFGQHSGYGGYGSWSRGSRQVLLTETSLNEREIDTWIRLESGDVVSSVTLNATYGFDRYPPTPDTHT</sequence>
<dbReference type="AlphaFoldDB" id="A0A3M7H7M2"/>
<dbReference type="PANTHER" id="PTHR32440">
    <property type="entry name" value="PHOSPHATASE DCR2-RELATED-RELATED"/>
    <property type="match status" value="1"/>
</dbReference>